<evidence type="ECO:0000313" key="2">
    <source>
        <dbReference type="Proteomes" id="UP001178508"/>
    </source>
</evidence>
<evidence type="ECO:0000313" key="1">
    <source>
        <dbReference type="EMBL" id="CAJ1057996.1"/>
    </source>
</evidence>
<organism evidence="1 2">
    <name type="scientific">Xyrichtys novacula</name>
    <name type="common">Pearly razorfish</name>
    <name type="synonym">Hemipteronotus novacula</name>
    <dbReference type="NCBI Taxonomy" id="13765"/>
    <lineage>
        <taxon>Eukaryota</taxon>
        <taxon>Metazoa</taxon>
        <taxon>Chordata</taxon>
        <taxon>Craniata</taxon>
        <taxon>Vertebrata</taxon>
        <taxon>Euteleostomi</taxon>
        <taxon>Actinopterygii</taxon>
        <taxon>Neopterygii</taxon>
        <taxon>Teleostei</taxon>
        <taxon>Neoteleostei</taxon>
        <taxon>Acanthomorphata</taxon>
        <taxon>Eupercaria</taxon>
        <taxon>Labriformes</taxon>
        <taxon>Labridae</taxon>
        <taxon>Xyrichtys</taxon>
    </lineage>
</organism>
<proteinExistence type="predicted"/>
<keyword evidence="2" id="KW-1185">Reference proteome</keyword>
<name>A0AAV1F9H8_XYRNO</name>
<dbReference type="Proteomes" id="UP001178508">
    <property type="component" value="Chromosome 6"/>
</dbReference>
<gene>
    <name evidence="1" type="ORF">XNOV1_A008713</name>
</gene>
<dbReference type="EMBL" id="OY660869">
    <property type="protein sequence ID" value="CAJ1057996.1"/>
    <property type="molecule type" value="Genomic_DNA"/>
</dbReference>
<protein>
    <submittedName>
        <fullName evidence="1">Uncharacterized protein</fullName>
    </submittedName>
</protein>
<sequence>MIVLMEERGAGGNPFYGCNNTEILNVTWTGGAQLFGPSPGCGSLFRWVNPWTVTGWRECSSISLSEKI</sequence>
<accession>A0AAV1F9H8</accession>
<reference evidence="1" key="1">
    <citation type="submission" date="2023-08" db="EMBL/GenBank/DDBJ databases">
        <authorList>
            <person name="Alioto T."/>
            <person name="Alioto T."/>
            <person name="Gomez Garrido J."/>
        </authorList>
    </citation>
    <scope>NUCLEOTIDE SEQUENCE</scope>
</reference>
<dbReference type="AlphaFoldDB" id="A0AAV1F9H8"/>